<feature type="domain" description="Ricin B lectin" evidence="2">
    <location>
        <begin position="47"/>
        <end position="115"/>
    </location>
</feature>
<dbReference type="PROSITE" id="PS50231">
    <property type="entry name" value="RICIN_B_LECTIN"/>
    <property type="match status" value="1"/>
</dbReference>
<reference evidence="3" key="2">
    <citation type="submission" date="2016-10" db="EMBL/GenBank/DDBJ databases">
        <authorList>
            <person name="de Groot N.N."/>
        </authorList>
    </citation>
    <scope>NUCLEOTIDE SEQUENCE [LARGE SCALE GENOMIC DNA]</scope>
    <source>
        <strain evidence="3">DSM 44544</strain>
    </source>
</reference>
<accession>A0A1H4ICB2</accession>
<feature type="chain" id="PRO_5011895974" evidence="1">
    <location>
        <begin position="32"/>
        <end position="735"/>
    </location>
</feature>
<keyword evidence="3" id="KW-0430">Lectin</keyword>
<dbReference type="Pfam" id="PF00652">
    <property type="entry name" value="Ricin_B_lectin"/>
    <property type="match status" value="1"/>
</dbReference>
<dbReference type="GO" id="GO:0005975">
    <property type="term" value="P:carbohydrate metabolic process"/>
    <property type="evidence" value="ECO:0007669"/>
    <property type="project" value="UniProtKB-ARBA"/>
</dbReference>
<evidence type="ECO:0000313" key="5">
    <source>
        <dbReference type="Proteomes" id="UP000199622"/>
    </source>
</evidence>
<dbReference type="InterPro" id="IPR035992">
    <property type="entry name" value="Ricin_B-like_lectins"/>
</dbReference>
<organism evidence="3 5">
    <name type="scientific">Amycolatopsis tolypomycina</name>
    <dbReference type="NCBI Taxonomy" id="208445"/>
    <lineage>
        <taxon>Bacteria</taxon>
        <taxon>Bacillati</taxon>
        <taxon>Actinomycetota</taxon>
        <taxon>Actinomycetes</taxon>
        <taxon>Pseudonocardiales</taxon>
        <taxon>Pseudonocardiaceae</taxon>
        <taxon>Amycolatopsis</taxon>
    </lineage>
</organism>
<dbReference type="InterPro" id="IPR013783">
    <property type="entry name" value="Ig-like_fold"/>
</dbReference>
<keyword evidence="1" id="KW-0732">Signal</keyword>
<keyword evidence="5" id="KW-1185">Reference proteome</keyword>
<dbReference type="AlphaFoldDB" id="A0A1H4ICB2"/>
<evidence type="ECO:0000256" key="1">
    <source>
        <dbReference type="SAM" id="SignalP"/>
    </source>
</evidence>
<evidence type="ECO:0000313" key="4">
    <source>
        <dbReference type="EMBL" id="SEB99611.1"/>
    </source>
</evidence>
<dbReference type="STRING" id="208445.SAMN04489727_0329"/>
<feature type="signal peptide" evidence="1">
    <location>
        <begin position="1"/>
        <end position="31"/>
    </location>
</feature>
<dbReference type="CDD" id="cd23415">
    <property type="entry name" value="beta-trefoil_Ricin_AH"/>
    <property type="match status" value="1"/>
</dbReference>
<proteinExistence type="predicted"/>
<name>A0A1H4ICB2_9PSEU</name>
<dbReference type="SUPFAM" id="SSF50370">
    <property type="entry name" value="Ricin B-like lectins"/>
    <property type="match status" value="1"/>
</dbReference>
<dbReference type="InterPro" id="IPR000772">
    <property type="entry name" value="Ricin_B_lectin"/>
</dbReference>
<protein>
    <submittedName>
        <fullName evidence="3">Ricin-type beta-trefoil lectin domain-containing protein</fullName>
    </submittedName>
</protein>
<evidence type="ECO:0000259" key="2">
    <source>
        <dbReference type="Pfam" id="PF00652"/>
    </source>
</evidence>
<dbReference type="GO" id="GO:0030246">
    <property type="term" value="F:carbohydrate binding"/>
    <property type="evidence" value="ECO:0007669"/>
    <property type="project" value="UniProtKB-KW"/>
</dbReference>
<dbReference type="Gene3D" id="2.80.10.50">
    <property type="match status" value="1"/>
</dbReference>
<reference evidence="5" key="1">
    <citation type="submission" date="2016-10" db="EMBL/GenBank/DDBJ databases">
        <authorList>
            <person name="Varghese N."/>
            <person name="Submissions S."/>
        </authorList>
    </citation>
    <scope>NUCLEOTIDE SEQUENCE [LARGE SCALE GENOMIC DNA]</scope>
    <source>
        <strain evidence="5">DSM 44544</strain>
    </source>
</reference>
<gene>
    <name evidence="3" type="ORF">SAMN04489727_0329</name>
    <name evidence="4" type="ORF">SAMN04489727_2176</name>
</gene>
<dbReference type="Gene3D" id="2.60.40.10">
    <property type="entry name" value="Immunoglobulins"/>
    <property type="match status" value="1"/>
</dbReference>
<evidence type="ECO:0000313" key="3">
    <source>
        <dbReference type="EMBL" id="SEB31774.1"/>
    </source>
</evidence>
<dbReference type="EMBL" id="FNSO01000004">
    <property type="protein sequence ID" value="SEB99611.1"/>
    <property type="molecule type" value="Genomic_DNA"/>
</dbReference>
<dbReference type="EMBL" id="FNSO01000002">
    <property type="protein sequence ID" value="SEB31774.1"/>
    <property type="molecule type" value="Genomic_DNA"/>
</dbReference>
<dbReference type="NCBIfam" id="NF040603">
    <property type="entry name" value="choice_anch_P"/>
    <property type="match status" value="1"/>
</dbReference>
<dbReference type="Proteomes" id="UP000199622">
    <property type="component" value="Unassembled WGS sequence"/>
</dbReference>
<sequence>MELFHRKRFSVAIVMAALLALSGLTVQPAAAADFGTKAIGDAVVATIVNRENHNCLDSDYNGNVYLNPCGARNYFQHWQAVGHTLVNVQTGRCLDSNNAGDVYTLICNNGEYQQWGGGGEHVVGNRKTLLAVTALDEHGVHAYAPIGLESQLWDTHLTEGLCDPDPLTMVVDEILEDDWTKIQDTQQSTEGIAGPWDWKVTTGVGTHITATTSASVGAEFAVGQFKATASGTVTEGVTHDMTYTVERPFHAIIPQGQVMYANYGAHRHNILFHWHRSAKDCTDLESGQYKLTVPFAQGFYWRCETRLDPDCRRKIEAANSGTPNAARLAESFYPYYALLELGPPTEPPPPVRKATSVAYTGPTTAAYHDSVVASAKVTSEGRPVGAGLVTFTLGRGSCVAGVGPSGTASCSIDITDTPGAATMRVSYGGTADFFPSSTSAAFTITKAPTKLAYTGTKHIANGEPARLAAVLTENGRLTGPLAGRTVHLTMGQGATQQACDATTDAAGAAQCEIASPDQPLNDTATVPVGASFAGDEFYLPSSDAAQARLQYYTGRAVGLEAAVNLPLLPLKLGPAPDTGPVRTATASRTSTPCTASLGVLVLNARALCPQVTTSLKPGTITSTVHVDDVHVGLPGLPVIDIAGLTATSTSTCTGTSGSATMTLKIAGVQVTVPTQPNSTIPLAGGGRIVVNEQKPVPGSDFGLAETAVHIVQPGLTGNLVDITVGTAVSASHHCT</sequence>